<dbReference type="PANTHER" id="PTHR43420">
    <property type="entry name" value="ACETYLTRANSFERASE"/>
    <property type="match status" value="1"/>
</dbReference>
<dbReference type="SUPFAM" id="SSF55729">
    <property type="entry name" value="Acyl-CoA N-acyltransferases (Nat)"/>
    <property type="match status" value="1"/>
</dbReference>
<organism evidence="7 8">
    <name type="scientific">Marinomonas phaeophyticola</name>
    <dbReference type="NCBI Taxonomy" id="3004091"/>
    <lineage>
        <taxon>Bacteria</taxon>
        <taxon>Pseudomonadati</taxon>
        <taxon>Pseudomonadota</taxon>
        <taxon>Gammaproteobacteria</taxon>
        <taxon>Oceanospirillales</taxon>
        <taxon>Oceanospirillaceae</taxon>
        <taxon>Marinomonas</taxon>
    </lineage>
</organism>
<protein>
    <recommendedName>
        <fullName evidence="5">[Ribosomal protein bS18]-alanine N-acetyltransferase</fullName>
        <ecNumber evidence="5">2.3.1.266</ecNumber>
    </recommendedName>
</protein>
<evidence type="ECO:0000256" key="4">
    <source>
        <dbReference type="ARBA" id="ARBA00023315"/>
    </source>
</evidence>
<evidence type="ECO:0000256" key="1">
    <source>
        <dbReference type="ARBA" id="ARBA00005395"/>
    </source>
</evidence>
<keyword evidence="2 5" id="KW-0963">Cytoplasm</keyword>
<dbReference type="PROSITE" id="PS51186">
    <property type="entry name" value="GNAT"/>
    <property type="match status" value="1"/>
</dbReference>
<name>A0ABT4JZ79_9GAMM</name>
<evidence type="ECO:0000256" key="2">
    <source>
        <dbReference type="ARBA" id="ARBA00022490"/>
    </source>
</evidence>
<keyword evidence="3 7" id="KW-0808">Transferase</keyword>
<dbReference type="GO" id="GO:0008999">
    <property type="term" value="F:protein-N-terminal-alanine acetyltransferase activity"/>
    <property type="evidence" value="ECO:0007669"/>
    <property type="project" value="UniProtKB-EC"/>
</dbReference>
<keyword evidence="4 7" id="KW-0012">Acyltransferase</keyword>
<comment type="catalytic activity">
    <reaction evidence="5">
        <text>N-terminal L-alanyl-[ribosomal protein bS18] + acetyl-CoA = N-terminal N(alpha)-acetyl-L-alanyl-[ribosomal protein bS18] + CoA + H(+)</text>
        <dbReference type="Rhea" id="RHEA:43756"/>
        <dbReference type="Rhea" id="RHEA-COMP:10676"/>
        <dbReference type="Rhea" id="RHEA-COMP:10677"/>
        <dbReference type="ChEBI" id="CHEBI:15378"/>
        <dbReference type="ChEBI" id="CHEBI:57287"/>
        <dbReference type="ChEBI" id="CHEBI:57288"/>
        <dbReference type="ChEBI" id="CHEBI:64718"/>
        <dbReference type="ChEBI" id="CHEBI:83683"/>
        <dbReference type="EC" id="2.3.1.266"/>
    </reaction>
</comment>
<dbReference type="PANTHER" id="PTHR43420:SF44">
    <property type="entry name" value="ACETYLTRANSFERASE YPEA"/>
    <property type="match status" value="1"/>
</dbReference>
<sequence length="150" mass="17008">MKVRAACFEDVGAITQLDKEANTHPWGEKLIKEALVSRHNWVIEGSENGQLLAWLTASRILDESELELIVVAPSARRQGYAHKLMLHWLSEMMTASVSHFILEVRESNQAAISLYLQMGFVQVGLRKHYYSSPAEHALLMSRLPEDHIDV</sequence>
<proteinExistence type="inferred from homology"/>
<dbReference type="EC" id="2.3.1.266" evidence="5"/>
<dbReference type="NCBIfam" id="TIGR01575">
    <property type="entry name" value="rimI"/>
    <property type="match status" value="1"/>
</dbReference>
<evidence type="ECO:0000313" key="7">
    <source>
        <dbReference type="EMBL" id="MCZ2723540.1"/>
    </source>
</evidence>
<evidence type="ECO:0000256" key="5">
    <source>
        <dbReference type="RuleBase" id="RU363094"/>
    </source>
</evidence>
<accession>A0ABT4JZ79</accession>
<comment type="caution">
    <text evidence="7">The sequence shown here is derived from an EMBL/GenBank/DDBJ whole genome shotgun (WGS) entry which is preliminary data.</text>
</comment>
<dbReference type="InterPro" id="IPR006464">
    <property type="entry name" value="AcTrfase_RimI/Ard1"/>
</dbReference>
<keyword evidence="8" id="KW-1185">Reference proteome</keyword>
<reference evidence="7" key="1">
    <citation type="submission" date="2022-12" db="EMBL/GenBank/DDBJ databases">
        <title>Marinomonas 15G1-11 sp. nov, isolated from marine algae.</title>
        <authorList>
            <person name="Butt M."/>
            <person name="Choi D.G."/>
            <person name="Kim J.M."/>
            <person name="Lee J.K."/>
            <person name="Baek J.H."/>
            <person name="Jeon C.O."/>
        </authorList>
    </citation>
    <scope>NUCLEOTIDE SEQUENCE</scope>
    <source>
        <strain evidence="7">15G1-11</strain>
    </source>
</reference>
<dbReference type="CDD" id="cd04301">
    <property type="entry name" value="NAT_SF"/>
    <property type="match status" value="1"/>
</dbReference>
<dbReference type="EMBL" id="JAPUBN010000024">
    <property type="protein sequence ID" value="MCZ2723540.1"/>
    <property type="molecule type" value="Genomic_DNA"/>
</dbReference>
<dbReference type="InterPro" id="IPR050680">
    <property type="entry name" value="YpeA/RimI_acetyltransf"/>
</dbReference>
<dbReference type="InterPro" id="IPR000182">
    <property type="entry name" value="GNAT_dom"/>
</dbReference>
<dbReference type="Proteomes" id="UP001149719">
    <property type="component" value="Unassembled WGS sequence"/>
</dbReference>
<dbReference type="Gene3D" id="3.40.630.30">
    <property type="match status" value="1"/>
</dbReference>
<evidence type="ECO:0000259" key="6">
    <source>
        <dbReference type="PROSITE" id="PS51186"/>
    </source>
</evidence>
<evidence type="ECO:0000313" key="8">
    <source>
        <dbReference type="Proteomes" id="UP001149719"/>
    </source>
</evidence>
<gene>
    <name evidence="7" type="primary">rimI</name>
    <name evidence="7" type="ORF">O1D97_18480</name>
</gene>
<feature type="domain" description="N-acetyltransferase" evidence="6">
    <location>
        <begin position="1"/>
        <end position="145"/>
    </location>
</feature>
<evidence type="ECO:0000256" key="3">
    <source>
        <dbReference type="ARBA" id="ARBA00022679"/>
    </source>
</evidence>
<comment type="subcellular location">
    <subcellularLocation>
        <location evidence="5">Cytoplasm</location>
    </subcellularLocation>
</comment>
<dbReference type="GO" id="GO:0005840">
    <property type="term" value="C:ribosome"/>
    <property type="evidence" value="ECO:0007669"/>
    <property type="project" value="UniProtKB-KW"/>
</dbReference>
<dbReference type="InterPro" id="IPR016181">
    <property type="entry name" value="Acyl_CoA_acyltransferase"/>
</dbReference>
<dbReference type="RefSeq" id="WP_269127669.1">
    <property type="nucleotide sequence ID" value="NZ_JAPUBN010000024.1"/>
</dbReference>
<comment type="function">
    <text evidence="5">Acetylates the N-terminal alanine of ribosomal protein bS18.</text>
</comment>
<keyword evidence="7" id="KW-0689">Ribosomal protein</keyword>
<keyword evidence="7" id="KW-0687">Ribonucleoprotein</keyword>
<dbReference type="Pfam" id="PF00583">
    <property type="entry name" value="Acetyltransf_1"/>
    <property type="match status" value="1"/>
</dbReference>
<comment type="similarity">
    <text evidence="1 5">Belongs to the acetyltransferase family. RimI subfamily.</text>
</comment>